<evidence type="ECO:0000256" key="1">
    <source>
        <dbReference type="SAM" id="Phobius"/>
    </source>
</evidence>
<evidence type="ECO:0008006" key="4">
    <source>
        <dbReference type="Google" id="ProtNLM"/>
    </source>
</evidence>
<keyword evidence="1" id="KW-1133">Transmembrane helix</keyword>
<organism evidence="2 3">
    <name type="scientific">Chryseobacterium phosphatilyticum</name>
    <dbReference type="NCBI Taxonomy" id="475075"/>
    <lineage>
        <taxon>Bacteria</taxon>
        <taxon>Pseudomonadati</taxon>
        <taxon>Bacteroidota</taxon>
        <taxon>Flavobacteriia</taxon>
        <taxon>Flavobacteriales</taxon>
        <taxon>Weeksellaceae</taxon>
        <taxon>Chryseobacterium group</taxon>
        <taxon>Chryseobacterium</taxon>
    </lineage>
</organism>
<dbReference type="InterPro" id="IPR031709">
    <property type="entry name" value="PutAbiC"/>
</dbReference>
<sequence>MRENNSGNIPFYTALAVIFIFTILGLTYLMQNSSEYDDRGTFGDMFGFANAMFTGLSVIGLLVTILLQRKDLNIQREELKKQTSSIYIQNFENTFFQMINIFHKVIEDIVLINGTNKITGKAAINSIHSELQISAQEYVSRKEKSIYVDYSRTHFDITGDEIRKLIKNRFEINKNQLSHYFRTFFTIVEMIDANPVINKRIYINILTSQLTRTEIMMLLYFGVNTQNEKYRMLIEKYSLLKDIDKEKMIFSSMMGSFSNSAYNEM</sequence>
<dbReference type="Pfam" id="PF16872">
    <property type="entry name" value="putAbiC"/>
    <property type="match status" value="1"/>
</dbReference>
<comment type="caution">
    <text evidence="2">The sequence shown here is derived from an EMBL/GenBank/DDBJ whole genome shotgun (WGS) entry which is preliminary data.</text>
</comment>
<proteinExistence type="predicted"/>
<evidence type="ECO:0000313" key="2">
    <source>
        <dbReference type="EMBL" id="PWN71347.1"/>
    </source>
</evidence>
<dbReference type="EMBL" id="PPED02000001">
    <property type="protein sequence ID" value="PWN71347.1"/>
    <property type="molecule type" value="Genomic_DNA"/>
</dbReference>
<name>A0A316XCC2_9FLAO</name>
<gene>
    <name evidence="2" type="ORF">C1631_001620</name>
</gene>
<dbReference type="OrthoDB" id="6678638at2"/>
<dbReference type="Proteomes" id="UP000236594">
    <property type="component" value="Unassembled WGS sequence"/>
</dbReference>
<dbReference type="AlphaFoldDB" id="A0A316XCC2"/>
<protein>
    <recommendedName>
        <fullName evidence="4">Phage abortive infection protein</fullName>
    </recommendedName>
</protein>
<accession>A0A316XCC2</accession>
<keyword evidence="1" id="KW-0812">Transmembrane</keyword>
<feature type="transmembrane region" description="Helical" evidence="1">
    <location>
        <begin position="12"/>
        <end position="30"/>
    </location>
</feature>
<keyword evidence="1" id="KW-0472">Membrane</keyword>
<keyword evidence="3" id="KW-1185">Reference proteome</keyword>
<reference evidence="2 3" key="1">
    <citation type="submission" date="2018-04" db="EMBL/GenBank/DDBJ databases">
        <title>Draft Genome Sequence of Phosphate-Solubilizing Chryseobacterium sp. ISE14 that is a Biocontrol and Plant Growth-Promoting Rhizobacterium Isolated from Cucumber.</title>
        <authorList>
            <person name="Jeong J.-J."/>
            <person name="Sang M.K."/>
            <person name="Choi I.-G."/>
            <person name="Kim K.D."/>
        </authorList>
    </citation>
    <scope>NUCLEOTIDE SEQUENCE [LARGE SCALE GENOMIC DNA]</scope>
    <source>
        <strain evidence="2 3">ISE14</strain>
    </source>
</reference>
<dbReference type="RefSeq" id="WP_109709995.1">
    <property type="nucleotide sequence ID" value="NZ_PPED02000001.1"/>
</dbReference>
<evidence type="ECO:0000313" key="3">
    <source>
        <dbReference type="Proteomes" id="UP000236594"/>
    </source>
</evidence>
<feature type="transmembrane region" description="Helical" evidence="1">
    <location>
        <begin position="45"/>
        <end position="67"/>
    </location>
</feature>